<evidence type="ECO:0000256" key="1">
    <source>
        <dbReference type="SAM" id="Phobius"/>
    </source>
</evidence>
<dbReference type="EMBL" id="MN740417">
    <property type="protein sequence ID" value="QHU05667.1"/>
    <property type="molecule type" value="Genomic_DNA"/>
</dbReference>
<feature type="transmembrane region" description="Helical" evidence="1">
    <location>
        <begin position="6"/>
        <end position="22"/>
    </location>
</feature>
<dbReference type="AlphaFoldDB" id="A0A6C0JMI1"/>
<keyword evidence="1" id="KW-0472">Membrane</keyword>
<sequence length="111" mass="13279">MTNILYYLHFLIPLTIILMPLLPNKYLIYVFPYPIIYYFIWLMFDNKCPLTEISQTNMEDKENFILPLFQQCINKNITETQVNGIINIIICSSIIISAYKLLYSCRKRKTR</sequence>
<evidence type="ECO:0008006" key="3">
    <source>
        <dbReference type="Google" id="ProtNLM"/>
    </source>
</evidence>
<feature type="transmembrane region" description="Helical" evidence="1">
    <location>
        <begin position="27"/>
        <end position="44"/>
    </location>
</feature>
<accession>A0A6C0JMI1</accession>
<organism evidence="2">
    <name type="scientific">viral metagenome</name>
    <dbReference type="NCBI Taxonomy" id="1070528"/>
    <lineage>
        <taxon>unclassified sequences</taxon>
        <taxon>metagenomes</taxon>
        <taxon>organismal metagenomes</taxon>
    </lineage>
</organism>
<reference evidence="2" key="1">
    <citation type="journal article" date="2020" name="Nature">
        <title>Giant virus diversity and host interactions through global metagenomics.</title>
        <authorList>
            <person name="Schulz F."/>
            <person name="Roux S."/>
            <person name="Paez-Espino D."/>
            <person name="Jungbluth S."/>
            <person name="Walsh D.A."/>
            <person name="Denef V.J."/>
            <person name="McMahon K.D."/>
            <person name="Konstantinidis K.T."/>
            <person name="Eloe-Fadrosh E.A."/>
            <person name="Kyrpides N.C."/>
            <person name="Woyke T."/>
        </authorList>
    </citation>
    <scope>NUCLEOTIDE SEQUENCE</scope>
    <source>
        <strain evidence="2">GVMAG-M-3300027736-24</strain>
    </source>
</reference>
<protein>
    <recommendedName>
        <fullName evidence="3">DUF2784 family protein</fullName>
    </recommendedName>
</protein>
<proteinExistence type="predicted"/>
<name>A0A6C0JMI1_9ZZZZ</name>
<feature type="transmembrane region" description="Helical" evidence="1">
    <location>
        <begin position="84"/>
        <end position="103"/>
    </location>
</feature>
<keyword evidence="1" id="KW-1133">Transmembrane helix</keyword>
<keyword evidence="1" id="KW-0812">Transmembrane</keyword>
<evidence type="ECO:0000313" key="2">
    <source>
        <dbReference type="EMBL" id="QHU05667.1"/>
    </source>
</evidence>